<evidence type="ECO:0000256" key="8">
    <source>
        <dbReference type="SAM" id="SignalP"/>
    </source>
</evidence>
<evidence type="ECO:0000256" key="4">
    <source>
        <dbReference type="ARBA" id="ARBA00023157"/>
    </source>
</evidence>
<dbReference type="PANTHER" id="PTHR45694">
    <property type="entry name" value="GLUTAREDOXIN 2"/>
    <property type="match status" value="1"/>
</dbReference>
<dbReference type="CDD" id="cd03419">
    <property type="entry name" value="GRX_GRXh_1_2_like"/>
    <property type="match status" value="1"/>
</dbReference>
<keyword evidence="5" id="KW-0676">Redox-active center</keyword>
<dbReference type="OMA" id="YCHKARA"/>
<dbReference type="PANTHER" id="PTHR45694:SF18">
    <property type="entry name" value="GLUTAREDOXIN-1-RELATED"/>
    <property type="match status" value="1"/>
</dbReference>
<dbReference type="SUPFAM" id="SSF52833">
    <property type="entry name" value="Thioredoxin-like"/>
    <property type="match status" value="1"/>
</dbReference>
<reference evidence="10 11" key="1">
    <citation type="journal article" date="2011" name="Proc. Natl. Acad. Sci. U.S.A.">
        <title>Evolutionary erosion of yeast sex chromosomes by mating-type switching accidents.</title>
        <authorList>
            <person name="Gordon J.L."/>
            <person name="Armisen D."/>
            <person name="Proux-Wera E."/>
            <person name="Oheigeartaigh S.S."/>
            <person name="Byrne K.P."/>
            <person name="Wolfe K.H."/>
        </authorList>
    </citation>
    <scope>NUCLEOTIDE SEQUENCE [LARGE SCALE GENOMIC DNA]</scope>
    <source>
        <strain evidence="11">ATCC 10597 / BCRC 20456 / CBS 421 / NBRC 0211 / NRRL Y-12639</strain>
    </source>
</reference>
<dbReference type="PRINTS" id="PR00160">
    <property type="entry name" value="GLUTAREDOXIN"/>
</dbReference>
<dbReference type="Pfam" id="PF00462">
    <property type="entry name" value="Glutaredoxin"/>
    <property type="match status" value="1"/>
</dbReference>
<evidence type="ECO:0000256" key="1">
    <source>
        <dbReference type="ARBA" id="ARBA00000217"/>
    </source>
</evidence>
<dbReference type="GO" id="GO:0004364">
    <property type="term" value="F:glutathione transferase activity"/>
    <property type="evidence" value="ECO:0007669"/>
    <property type="project" value="UniProtKB-EC"/>
</dbReference>
<dbReference type="EMBL" id="HE580272">
    <property type="protein sequence ID" value="CCD25761.1"/>
    <property type="molecule type" value="Genomic_DNA"/>
</dbReference>
<dbReference type="FunFam" id="3.40.30.10:FF:000026">
    <property type="entry name" value="Glutaredoxin 2"/>
    <property type="match status" value="1"/>
</dbReference>
<dbReference type="GO" id="GO:0005829">
    <property type="term" value="C:cytosol"/>
    <property type="evidence" value="ECO:0007669"/>
    <property type="project" value="EnsemblFungi"/>
</dbReference>
<keyword evidence="3" id="KW-0249">Electron transport</keyword>
<dbReference type="InterPro" id="IPR011899">
    <property type="entry name" value="Glutaredoxin_euk/vir"/>
</dbReference>
<feature type="domain" description="Glutaredoxin" evidence="9">
    <location>
        <begin position="48"/>
        <end position="114"/>
    </location>
</feature>
<evidence type="ECO:0000313" key="10">
    <source>
        <dbReference type="EMBL" id="CCD25761.1"/>
    </source>
</evidence>
<keyword evidence="11" id="KW-1185">Reference proteome</keyword>
<dbReference type="STRING" id="1071378.G0WDA0"/>
<comment type="catalytic activity">
    <reaction evidence="7">
        <text>RX + glutathione = an S-substituted glutathione + a halide anion + H(+)</text>
        <dbReference type="Rhea" id="RHEA:16437"/>
        <dbReference type="ChEBI" id="CHEBI:15378"/>
        <dbReference type="ChEBI" id="CHEBI:16042"/>
        <dbReference type="ChEBI" id="CHEBI:17792"/>
        <dbReference type="ChEBI" id="CHEBI:57925"/>
        <dbReference type="ChEBI" id="CHEBI:90779"/>
        <dbReference type="EC" id="2.5.1.18"/>
    </reaction>
</comment>
<evidence type="ECO:0000256" key="3">
    <source>
        <dbReference type="ARBA" id="ARBA00022982"/>
    </source>
</evidence>
<evidence type="ECO:0000313" key="11">
    <source>
        <dbReference type="Proteomes" id="UP000000689"/>
    </source>
</evidence>
<evidence type="ECO:0000256" key="6">
    <source>
        <dbReference type="ARBA" id="ARBA00035808"/>
    </source>
</evidence>
<comment type="catalytic activity">
    <reaction evidence="6">
        <text>1-chloro-2,4-dinitrobenzene + glutathione = 2,4-dinitrophenyl-S-glutathione + chloride + H(+)</text>
        <dbReference type="Rhea" id="RHEA:51220"/>
        <dbReference type="ChEBI" id="CHEBI:15378"/>
        <dbReference type="ChEBI" id="CHEBI:17996"/>
        <dbReference type="ChEBI" id="CHEBI:34718"/>
        <dbReference type="ChEBI" id="CHEBI:57925"/>
        <dbReference type="ChEBI" id="CHEBI:133977"/>
        <dbReference type="EC" id="2.5.1.18"/>
    </reaction>
</comment>
<dbReference type="GO" id="GO:0015038">
    <property type="term" value="F:glutathione disulfide oxidoreductase activity"/>
    <property type="evidence" value="ECO:0007669"/>
    <property type="project" value="TreeGrafter"/>
</dbReference>
<keyword evidence="4" id="KW-1015">Disulfide bond</keyword>
<evidence type="ECO:0000256" key="5">
    <source>
        <dbReference type="ARBA" id="ARBA00023284"/>
    </source>
</evidence>
<dbReference type="InterPro" id="IPR014025">
    <property type="entry name" value="Glutaredoxin_subgr"/>
</dbReference>
<dbReference type="HOGENOM" id="CLU_026126_7_2_1"/>
<evidence type="ECO:0000259" key="9">
    <source>
        <dbReference type="Pfam" id="PF00462"/>
    </source>
</evidence>
<comment type="catalytic activity">
    <reaction evidence="1">
        <text>2 glutathione + H2O2 = glutathione disulfide + 2 H2O</text>
        <dbReference type="Rhea" id="RHEA:16833"/>
        <dbReference type="ChEBI" id="CHEBI:15377"/>
        <dbReference type="ChEBI" id="CHEBI:16240"/>
        <dbReference type="ChEBI" id="CHEBI:57925"/>
        <dbReference type="ChEBI" id="CHEBI:58297"/>
        <dbReference type="EC" id="1.11.1.9"/>
    </reaction>
</comment>
<feature type="signal peptide" evidence="8">
    <location>
        <begin position="1"/>
        <end position="26"/>
    </location>
</feature>
<dbReference type="GeneID" id="11497099"/>
<accession>G0WDA0</accession>
<dbReference type="KEGG" id="ndi:NDAI_0F04430"/>
<dbReference type="GO" id="GO:0005739">
    <property type="term" value="C:mitochondrion"/>
    <property type="evidence" value="ECO:0007669"/>
    <property type="project" value="EnsemblFungi"/>
</dbReference>
<dbReference type="OrthoDB" id="418495at2759"/>
<organism evidence="10 11">
    <name type="scientific">Naumovozyma dairenensis (strain ATCC 10597 / BCRC 20456 / CBS 421 / NBRC 0211 / NRRL Y-12639)</name>
    <name type="common">Saccharomyces dairenensis</name>
    <dbReference type="NCBI Taxonomy" id="1071378"/>
    <lineage>
        <taxon>Eukaryota</taxon>
        <taxon>Fungi</taxon>
        <taxon>Dikarya</taxon>
        <taxon>Ascomycota</taxon>
        <taxon>Saccharomycotina</taxon>
        <taxon>Saccharomycetes</taxon>
        <taxon>Saccharomycetales</taxon>
        <taxon>Saccharomycetaceae</taxon>
        <taxon>Naumovozyma</taxon>
    </lineage>
</organism>
<dbReference type="InterPro" id="IPR011767">
    <property type="entry name" value="GLR_AS"/>
</dbReference>
<dbReference type="PROSITE" id="PS00195">
    <property type="entry name" value="GLUTAREDOXIN_1"/>
    <property type="match status" value="1"/>
</dbReference>
<evidence type="ECO:0000256" key="2">
    <source>
        <dbReference type="ARBA" id="ARBA00022448"/>
    </source>
</evidence>
<sequence>MEIPESIKSLLPFIFILVLYLSRKQNTNKMVSQQTVEYVQKLIKENKVIIFAKSYCPYCKAAKHTIFEEINVPKSKALVLDLDLMDNGQEIQQALLAINGQKTVPHVYINGEFIGGNSEVQKIYKSGELQKMVEAL</sequence>
<dbReference type="PROSITE" id="PS51354">
    <property type="entry name" value="GLUTAREDOXIN_2"/>
    <property type="match status" value="1"/>
</dbReference>
<dbReference type="RefSeq" id="XP_003671004.1">
    <property type="nucleotide sequence ID" value="XM_003670956.1"/>
</dbReference>
<dbReference type="NCBIfam" id="TIGR02180">
    <property type="entry name" value="GRX_euk"/>
    <property type="match status" value="1"/>
</dbReference>
<gene>
    <name evidence="10" type="primary">NDAI0F04430</name>
    <name evidence="10" type="ordered locus">NDAI_0F04430</name>
</gene>
<dbReference type="Gene3D" id="3.40.30.10">
    <property type="entry name" value="Glutaredoxin"/>
    <property type="match status" value="1"/>
</dbReference>
<dbReference type="GO" id="GO:0006749">
    <property type="term" value="P:glutathione metabolic process"/>
    <property type="evidence" value="ECO:0007669"/>
    <property type="project" value="EnsemblFungi"/>
</dbReference>
<dbReference type="Proteomes" id="UP000000689">
    <property type="component" value="Chromosome 6"/>
</dbReference>
<dbReference type="GO" id="GO:0005634">
    <property type="term" value="C:nucleus"/>
    <property type="evidence" value="ECO:0007669"/>
    <property type="project" value="TreeGrafter"/>
</dbReference>
<keyword evidence="8" id="KW-0732">Signal</keyword>
<protein>
    <recommendedName>
        <fullName evidence="9">Glutaredoxin domain-containing protein</fullName>
    </recommendedName>
</protein>
<dbReference type="InterPro" id="IPR002109">
    <property type="entry name" value="Glutaredoxin"/>
</dbReference>
<evidence type="ECO:0000256" key="7">
    <source>
        <dbReference type="ARBA" id="ARBA00047960"/>
    </source>
</evidence>
<dbReference type="eggNOG" id="KOG1752">
    <property type="taxonomic scope" value="Eukaryota"/>
</dbReference>
<dbReference type="AlphaFoldDB" id="G0WDA0"/>
<dbReference type="InterPro" id="IPR036249">
    <property type="entry name" value="Thioredoxin-like_sf"/>
</dbReference>
<name>G0WDA0_NAUDC</name>
<proteinExistence type="predicted"/>
<feature type="chain" id="PRO_5003411097" description="Glutaredoxin domain-containing protein" evidence="8">
    <location>
        <begin position="27"/>
        <end position="136"/>
    </location>
</feature>
<keyword evidence="2" id="KW-0813">Transport</keyword>
<dbReference type="GO" id="GO:0004602">
    <property type="term" value="F:glutathione peroxidase activity"/>
    <property type="evidence" value="ECO:0007669"/>
    <property type="project" value="UniProtKB-EC"/>
</dbReference>
<dbReference type="GO" id="GO:0034599">
    <property type="term" value="P:cellular response to oxidative stress"/>
    <property type="evidence" value="ECO:0007669"/>
    <property type="project" value="EnsemblFungi"/>
</dbReference>